<accession>A0AA36GYX5</accession>
<dbReference type="Proteomes" id="UP001176961">
    <property type="component" value="Unassembled WGS sequence"/>
</dbReference>
<organism evidence="1 2">
    <name type="scientific">Cylicocyclus nassatus</name>
    <name type="common">Nematode worm</name>
    <dbReference type="NCBI Taxonomy" id="53992"/>
    <lineage>
        <taxon>Eukaryota</taxon>
        <taxon>Metazoa</taxon>
        <taxon>Ecdysozoa</taxon>
        <taxon>Nematoda</taxon>
        <taxon>Chromadorea</taxon>
        <taxon>Rhabditida</taxon>
        <taxon>Rhabditina</taxon>
        <taxon>Rhabditomorpha</taxon>
        <taxon>Strongyloidea</taxon>
        <taxon>Strongylidae</taxon>
        <taxon>Cylicocyclus</taxon>
    </lineage>
</organism>
<sequence>MRKIRFGKDITGRWTVTTDGEASPLANRDLQLILTDQFGNKSTIPFTIVDTNVVLFVWYGKDHVRYGTHHLTLFENFGLAGQTAVDEVEFVDLVEYTSQESRPTESDLNMETIDLAGNLTTNGRGANNYELWLIDGHEGTLDDFLEWSKGPKGDPGEDGKSLTFDDLTDEQKEALRGKQGDPGKDGLDAKINGVNILRIVEGANMSIEQQGNTMVFNSTPPGGVVHITGDETIEGRKTFARGVTTPLLEIKDTTAQVKVTAAESMSPTDIRVNIEAKTSSGDIDVRLHGIATPTSNTDAVNKQYADTKYVKPEAGIPEVDLSEEVKAKLNSGGGAEEVFIAQVNSTSLTEIKAAYLGGKLIVAQNGTGFIPLFEYKGIFARFIEAFVDSGTTKVKVLTVEGTEWSSQVMTLASAGDVTALSRQISVKYTKPSLGIPESDLSEDVQAKLNEGGQSIDIIDSLDSDRTDAALSAKQGKALASALDDKADKTYVDESVAGAKGILESGINSVWDGLNTSKADKSELTALSAKVGDLANLTTEAKDNLVAAINEAAKNGVFVAEYDVTTYNEIKAAHDAGKQVILEFSGYTFRLTALKSQQANFSLVASIREFEADIIRVWVSSSFDTWNYDSYRLAYRAEVEQRYAKPSEGIPATDLAQEIQGLIDYANETTGAGDTLLGDAVHTLVEGYGGGGDDPDPAPDGVVWYKALVGDGVAYINTGMEPNRTHTYKLDVRRRTQDSKFFGANVGWDSGLYIDKYNERRIYYFIFRNGASGYSNPDSFPIYYGNRIVITLAPSGAFFENFSLRSSLEALNPFGTTKDITRPIYLFAINNNGTAVTSNTRTDFYRYTVTDAGGLKAMYYIIEHDVLPSGDVNASETGRSTFSLALSFYYDRQSKMVVNTQFKSVHLMLVDEKMTIVKKDDVATSYEAPAEGE</sequence>
<keyword evidence="2" id="KW-1185">Reference proteome</keyword>
<dbReference type="EMBL" id="CATQJL010000241">
    <property type="protein sequence ID" value="CAJ0600687.1"/>
    <property type="molecule type" value="Genomic_DNA"/>
</dbReference>
<dbReference type="AlphaFoldDB" id="A0AA36GYX5"/>
<dbReference type="SUPFAM" id="SSF69349">
    <property type="entry name" value="Phage fibre proteins"/>
    <property type="match status" value="1"/>
</dbReference>
<evidence type="ECO:0000313" key="1">
    <source>
        <dbReference type="EMBL" id="CAJ0600687.1"/>
    </source>
</evidence>
<dbReference type="Gene3D" id="6.10.140.2190">
    <property type="match status" value="1"/>
</dbReference>
<name>A0AA36GYX5_CYLNA</name>
<gene>
    <name evidence="1" type="ORF">CYNAS_LOCUS12670</name>
</gene>
<reference evidence="1" key="1">
    <citation type="submission" date="2023-07" db="EMBL/GenBank/DDBJ databases">
        <authorList>
            <consortium name="CYATHOMIX"/>
        </authorList>
    </citation>
    <scope>NUCLEOTIDE SEQUENCE</scope>
    <source>
        <strain evidence="1">N/A</strain>
    </source>
</reference>
<evidence type="ECO:0000313" key="2">
    <source>
        <dbReference type="Proteomes" id="UP001176961"/>
    </source>
</evidence>
<protein>
    <submittedName>
        <fullName evidence="1">Uncharacterized protein</fullName>
    </submittedName>
</protein>
<comment type="caution">
    <text evidence="1">The sequence shown here is derived from an EMBL/GenBank/DDBJ whole genome shotgun (WGS) entry which is preliminary data.</text>
</comment>
<proteinExistence type="predicted"/>